<dbReference type="EMBL" id="RDQZ01000013">
    <property type="protein sequence ID" value="RXH12422.1"/>
    <property type="molecule type" value="Genomic_DNA"/>
</dbReference>
<dbReference type="Gene3D" id="3.50.50.60">
    <property type="entry name" value="FAD/NAD(P)-binding domain"/>
    <property type="match status" value="1"/>
</dbReference>
<reference evidence="3 5" key="1">
    <citation type="submission" date="2018-06" db="EMBL/GenBank/DDBJ databases">
        <title>Comparative genomics of rhizobia nodulating Arachis hypogaea in China.</title>
        <authorList>
            <person name="Li Y."/>
        </authorList>
    </citation>
    <scope>NUCLEOTIDE SEQUENCE [LARGE SCALE GENOMIC DNA]</scope>
    <source>
        <strain evidence="3 5">CCBAU 51670</strain>
    </source>
</reference>
<evidence type="ECO:0000313" key="4">
    <source>
        <dbReference type="EMBL" id="RXH12422.1"/>
    </source>
</evidence>
<keyword evidence="1" id="KW-0560">Oxidoreductase</keyword>
<dbReference type="EMBL" id="CP030053">
    <property type="protein sequence ID" value="QAU45216.1"/>
    <property type="molecule type" value="Genomic_DNA"/>
</dbReference>
<dbReference type="Gene3D" id="3.30.9.10">
    <property type="entry name" value="D-Amino Acid Oxidase, subunit A, domain 2"/>
    <property type="match status" value="1"/>
</dbReference>
<evidence type="ECO:0000313" key="6">
    <source>
        <dbReference type="Proteomes" id="UP000290401"/>
    </source>
</evidence>
<dbReference type="Pfam" id="PF01266">
    <property type="entry name" value="DAO"/>
    <property type="match status" value="1"/>
</dbReference>
<evidence type="ECO:0000256" key="1">
    <source>
        <dbReference type="ARBA" id="ARBA00023002"/>
    </source>
</evidence>
<reference evidence="4 6" key="2">
    <citation type="submission" date="2018-10" db="EMBL/GenBank/DDBJ databases">
        <title>Bradyrhizobium sp. nov., effective nodules isolated from peanut in China.</title>
        <authorList>
            <person name="Li Y."/>
        </authorList>
    </citation>
    <scope>NUCLEOTIDE SEQUENCE [LARGE SCALE GENOMIC DNA]</scope>
    <source>
        <strain evidence="4 6">CCBAU 53426</strain>
    </source>
</reference>
<dbReference type="GO" id="GO:0005737">
    <property type="term" value="C:cytoplasm"/>
    <property type="evidence" value="ECO:0007669"/>
    <property type="project" value="TreeGrafter"/>
</dbReference>
<protein>
    <submittedName>
        <fullName evidence="3">FAD-binding oxidoreductase</fullName>
    </submittedName>
</protein>
<dbReference type="SUPFAM" id="SSF51905">
    <property type="entry name" value="FAD/NAD(P)-binding domain"/>
    <property type="match status" value="1"/>
</dbReference>
<sequence length="346" mass="37232">MRERVVVAGAGIIGSVIVRQILAERPGTEIIAIDRDLVGSGASRRSAGLHFPVGRTERVRAMTEMSERYYQALAARDPSLPIYPVAMHAVAFGTAAEAAWRNFIKAGPIETSPPACRRVAMGQPVGASVWSVPGCHYTDVATLAGRLVREFRSAISLLEGVAVANIREEAGAAVLVLSTGETLRADRLILAPGPWVNAPAWRALVAPLGIRIKKIIALHLDAPVEKADAAVVFPEEDAFLLPLQHRGHWLFSYTCLDWDVDPDAPQPGVSRQNLDEAQAVLRRYAPELVEKLRSGRVFCDAYSPSREPIVARVGASGRIIFAGAANGSGYRLAPAIAAETLRLLDD</sequence>
<keyword evidence="6" id="KW-1185">Reference proteome</keyword>
<dbReference type="Proteomes" id="UP000288972">
    <property type="component" value="Chromosome"/>
</dbReference>
<dbReference type="InterPro" id="IPR036188">
    <property type="entry name" value="FAD/NAD-bd_sf"/>
</dbReference>
<evidence type="ECO:0000259" key="2">
    <source>
        <dbReference type="Pfam" id="PF01266"/>
    </source>
</evidence>
<dbReference type="AlphaFoldDB" id="A0AAE5WY42"/>
<accession>A0AAE5WY42</accession>
<gene>
    <name evidence="4" type="ORF">EAS56_17770</name>
    <name evidence="3" type="ORF">XH91_07540</name>
</gene>
<evidence type="ECO:0000313" key="5">
    <source>
        <dbReference type="Proteomes" id="UP000288972"/>
    </source>
</evidence>
<name>A0AAE5WY42_9BRAD</name>
<feature type="domain" description="FAD dependent oxidoreductase" evidence="2">
    <location>
        <begin position="4"/>
        <end position="340"/>
    </location>
</feature>
<dbReference type="RefSeq" id="WP_128949993.1">
    <property type="nucleotide sequence ID" value="NZ_CP030053.1"/>
</dbReference>
<dbReference type="Proteomes" id="UP000290401">
    <property type="component" value="Unassembled WGS sequence"/>
</dbReference>
<dbReference type="PANTHER" id="PTHR13847">
    <property type="entry name" value="SARCOSINE DEHYDROGENASE-RELATED"/>
    <property type="match status" value="1"/>
</dbReference>
<dbReference type="InterPro" id="IPR006076">
    <property type="entry name" value="FAD-dep_OxRdtase"/>
</dbReference>
<proteinExistence type="predicted"/>
<dbReference type="GO" id="GO:0016491">
    <property type="term" value="F:oxidoreductase activity"/>
    <property type="evidence" value="ECO:0007669"/>
    <property type="project" value="UniProtKB-KW"/>
</dbReference>
<dbReference type="KEGG" id="bgz:XH91_07540"/>
<organism evidence="3 5">
    <name type="scientific">Bradyrhizobium guangzhouense</name>
    <dbReference type="NCBI Taxonomy" id="1325095"/>
    <lineage>
        <taxon>Bacteria</taxon>
        <taxon>Pseudomonadati</taxon>
        <taxon>Pseudomonadota</taxon>
        <taxon>Alphaproteobacteria</taxon>
        <taxon>Hyphomicrobiales</taxon>
        <taxon>Nitrobacteraceae</taxon>
        <taxon>Bradyrhizobium</taxon>
    </lineage>
</organism>
<evidence type="ECO:0000313" key="3">
    <source>
        <dbReference type="EMBL" id="QAU45216.1"/>
    </source>
</evidence>